<proteinExistence type="predicted"/>
<sequence length="250" mass="26283">MKFIAAAGLAMAVLYSPVRADTVASAMLTFYRYELVDLDPNDGITPSITLGNERLGVELAVAPYLGAEPVEYVHFGEPGLGVGIAGGAGDSNGGSISHPDYMNSDTFVGNSGYVRAKGLWEADYTLSANTKLVFTGQAQAWLNASNPPAGDYFAAATVAVQFANPDVGPALPFYSRTVSTLDPTRFEEMLMVELVNDSDLALSSHLSVWVETEGSVTAVPEPATWLMLGAGLALTRTLARRRASRGAAAA</sequence>
<protein>
    <submittedName>
        <fullName evidence="3">Putative secreted protein with PEP-CTERM sorting signal</fullName>
    </submittedName>
</protein>
<evidence type="ECO:0000313" key="4">
    <source>
        <dbReference type="Proteomes" id="UP000315112"/>
    </source>
</evidence>
<name>A0A562PTD6_9BURK</name>
<dbReference type="RefSeq" id="WP_229418753.1">
    <property type="nucleotide sequence ID" value="NZ_CP046904.1"/>
</dbReference>
<dbReference type="AlphaFoldDB" id="A0A562PTD6"/>
<comment type="caution">
    <text evidence="3">The sequence shown here is derived from an EMBL/GenBank/DDBJ whole genome shotgun (WGS) entry which is preliminary data.</text>
</comment>
<evidence type="ECO:0000259" key="2">
    <source>
        <dbReference type="Pfam" id="PF07589"/>
    </source>
</evidence>
<feature type="chain" id="PRO_5021823574" evidence="1">
    <location>
        <begin position="21"/>
        <end position="250"/>
    </location>
</feature>
<dbReference type="EMBL" id="VLKW01000004">
    <property type="protein sequence ID" value="TWI47623.1"/>
    <property type="molecule type" value="Genomic_DNA"/>
</dbReference>
<reference evidence="3 4" key="1">
    <citation type="journal article" date="2015" name="Stand. Genomic Sci.">
        <title>Genomic Encyclopedia of Bacterial and Archaeal Type Strains, Phase III: the genomes of soil and plant-associated and newly described type strains.</title>
        <authorList>
            <person name="Whitman W.B."/>
            <person name="Woyke T."/>
            <person name="Klenk H.P."/>
            <person name="Zhou Y."/>
            <person name="Lilburn T.G."/>
            <person name="Beck B.J."/>
            <person name="De Vos P."/>
            <person name="Vandamme P."/>
            <person name="Eisen J.A."/>
            <person name="Garrity G."/>
            <person name="Hugenholtz P."/>
            <person name="Kyrpides N.C."/>
        </authorList>
    </citation>
    <scope>NUCLEOTIDE SEQUENCE [LARGE SCALE GENOMIC DNA]</scope>
    <source>
        <strain evidence="3 4">CGMCC 1.10685</strain>
    </source>
</reference>
<feature type="domain" description="Ice-binding protein C-terminal" evidence="2">
    <location>
        <begin position="218"/>
        <end position="242"/>
    </location>
</feature>
<feature type="signal peptide" evidence="1">
    <location>
        <begin position="1"/>
        <end position="20"/>
    </location>
</feature>
<evidence type="ECO:0000256" key="1">
    <source>
        <dbReference type="SAM" id="SignalP"/>
    </source>
</evidence>
<dbReference type="NCBIfam" id="TIGR02595">
    <property type="entry name" value="PEP_CTERM"/>
    <property type="match status" value="1"/>
</dbReference>
<keyword evidence="1" id="KW-0732">Signal</keyword>
<organism evidence="3 4">
    <name type="scientific">Pseudoduganella flava</name>
    <dbReference type="NCBI Taxonomy" id="871742"/>
    <lineage>
        <taxon>Bacteria</taxon>
        <taxon>Pseudomonadati</taxon>
        <taxon>Pseudomonadota</taxon>
        <taxon>Betaproteobacteria</taxon>
        <taxon>Burkholderiales</taxon>
        <taxon>Oxalobacteraceae</taxon>
        <taxon>Telluria group</taxon>
        <taxon>Pseudoduganella</taxon>
    </lineage>
</organism>
<dbReference type="Pfam" id="PF07589">
    <property type="entry name" value="PEP-CTERM"/>
    <property type="match status" value="1"/>
</dbReference>
<gene>
    <name evidence="3" type="ORF">IP92_02683</name>
</gene>
<accession>A0A562PTD6</accession>
<dbReference type="InterPro" id="IPR013424">
    <property type="entry name" value="Ice-binding_C"/>
</dbReference>
<evidence type="ECO:0000313" key="3">
    <source>
        <dbReference type="EMBL" id="TWI47623.1"/>
    </source>
</evidence>
<dbReference type="Proteomes" id="UP000315112">
    <property type="component" value="Unassembled WGS sequence"/>
</dbReference>